<gene>
    <name evidence="4" type="ORF">R0135_07755</name>
</gene>
<feature type="domain" description="Glycosyl transferase family 1" evidence="2">
    <location>
        <begin position="198"/>
        <end position="347"/>
    </location>
</feature>
<feature type="domain" description="Glycosyltransferase subfamily 4-like N-terminal" evidence="3">
    <location>
        <begin position="16"/>
        <end position="178"/>
    </location>
</feature>
<protein>
    <submittedName>
        <fullName evidence="4">Glycosyltransferase family 1 protein</fullName>
    </submittedName>
</protein>
<evidence type="ECO:0000313" key="5">
    <source>
        <dbReference type="Proteomes" id="UP001626537"/>
    </source>
</evidence>
<sequence length="379" mass="42347">MRVGLFVDVLKHSERSGIGRHVLGLVHAIAKLDQKNTYLLYHTATAAQQDSLRELLPQQHNMLLRSIPMGHRFVSERPRVFWGYLLPAVLTVDRLDVFHGPNFFAPLRGRFRRISTIHDLAFIHTEVHGNGLDRLLADWTIRCATAADRVIAVSDATRVDCIDIGIPNEKIVRIYQGFEHPQDVSSLDAGERTSEIAQGPYLLYVGTLQPRKNLETLIEAFSRLSAIIPHNLILAGAKAESFDLLNALVNSHGLTQRVTFTGYVSDSQRHALYQNADLFIYPSLYEGFGLVLLEAMAHRVATIAANNSSLPEAGGEATAFFNTHDSDDLASTILRLIQNPQERTLRIEEGLRQISRFSWTSSAKEHVLLYQQLASHAAS</sequence>
<evidence type="ECO:0000259" key="2">
    <source>
        <dbReference type="Pfam" id="PF00534"/>
    </source>
</evidence>
<dbReference type="SUPFAM" id="SSF53756">
    <property type="entry name" value="UDP-Glycosyltransferase/glycogen phosphorylase"/>
    <property type="match status" value="1"/>
</dbReference>
<name>A0ABZ0I9D9_9GAMM</name>
<keyword evidence="5" id="KW-1185">Reference proteome</keyword>
<dbReference type="PANTHER" id="PTHR46401">
    <property type="entry name" value="GLYCOSYLTRANSFERASE WBBK-RELATED"/>
    <property type="match status" value="1"/>
</dbReference>
<dbReference type="EMBL" id="CP136864">
    <property type="protein sequence ID" value="WOJ95055.1"/>
    <property type="molecule type" value="Genomic_DNA"/>
</dbReference>
<proteinExistence type="predicted"/>
<keyword evidence="1" id="KW-0808">Transferase</keyword>
<dbReference type="Gene3D" id="3.40.50.2000">
    <property type="entry name" value="Glycogen Phosphorylase B"/>
    <property type="match status" value="2"/>
</dbReference>
<organism evidence="4 5">
    <name type="scientific">Congregibacter variabilis</name>
    <dbReference type="NCBI Taxonomy" id="3081200"/>
    <lineage>
        <taxon>Bacteria</taxon>
        <taxon>Pseudomonadati</taxon>
        <taxon>Pseudomonadota</taxon>
        <taxon>Gammaproteobacteria</taxon>
        <taxon>Cellvibrionales</taxon>
        <taxon>Halieaceae</taxon>
        <taxon>Congregibacter</taxon>
    </lineage>
</organism>
<reference evidence="4 5" key="1">
    <citation type="submission" date="2023-10" db="EMBL/GenBank/DDBJ databases">
        <title>Two novel species belonging to the OM43/NOR5 clade.</title>
        <authorList>
            <person name="Park M."/>
        </authorList>
    </citation>
    <scope>NUCLEOTIDE SEQUENCE [LARGE SCALE GENOMIC DNA]</scope>
    <source>
        <strain evidence="4 5">IMCC43200</strain>
    </source>
</reference>
<dbReference type="InterPro" id="IPR001296">
    <property type="entry name" value="Glyco_trans_1"/>
</dbReference>
<evidence type="ECO:0000259" key="3">
    <source>
        <dbReference type="Pfam" id="PF13439"/>
    </source>
</evidence>
<evidence type="ECO:0000256" key="1">
    <source>
        <dbReference type="ARBA" id="ARBA00022679"/>
    </source>
</evidence>
<accession>A0ABZ0I9D9</accession>
<dbReference type="Pfam" id="PF13439">
    <property type="entry name" value="Glyco_transf_4"/>
    <property type="match status" value="1"/>
</dbReference>
<dbReference type="CDD" id="cd03809">
    <property type="entry name" value="GT4_MtfB-like"/>
    <property type="match status" value="1"/>
</dbReference>
<dbReference type="PANTHER" id="PTHR46401:SF2">
    <property type="entry name" value="GLYCOSYLTRANSFERASE WBBK-RELATED"/>
    <property type="match status" value="1"/>
</dbReference>
<dbReference type="Proteomes" id="UP001626537">
    <property type="component" value="Chromosome"/>
</dbReference>
<dbReference type="InterPro" id="IPR028098">
    <property type="entry name" value="Glyco_trans_4-like_N"/>
</dbReference>
<dbReference type="RefSeq" id="WP_407349688.1">
    <property type="nucleotide sequence ID" value="NZ_CP136864.1"/>
</dbReference>
<dbReference type="Pfam" id="PF00534">
    <property type="entry name" value="Glycos_transf_1"/>
    <property type="match status" value="1"/>
</dbReference>
<evidence type="ECO:0000313" key="4">
    <source>
        <dbReference type="EMBL" id="WOJ95055.1"/>
    </source>
</evidence>